<evidence type="ECO:0000313" key="3">
    <source>
        <dbReference type="Proteomes" id="UP000800200"/>
    </source>
</evidence>
<evidence type="ECO:0000259" key="1">
    <source>
        <dbReference type="Pfam" id="PF12417"/>
    </source>
</evidence>
<feature type="domain" description="DUF3669" evidence="1">
    <location>
        <begin position="265"/>
        <end position="299"/>
    </location>
</feature>
<dbReference type="Proteomes" id="UP000800200">
    <property type="component" value="Unassembled WGS sequence"/>
</dbReference>
<sequence>SVISTTSSFAKRQQAAVGKIAEFRKIGKGSIGVIFEHPETTHCYKLPLLNNSDKLWNNYSIHTKVQEAFGKAGSLVNVDVEIPKMFWFANEKTSKFWDENLDKFPFTNTFPKKARDALCMERVLPLPQPLCHHLIDRYCPRDKEGAKLHALNRDCLVRPLLGRRRRGSGTVAFSLCNFRLHLDQFEELKLDVDEYAIAMADAMTVLHYVAKIDAMNIEFVISSVPSDMQSSGKSLTSAEIENMQPKQSTFEMATAKDFTRRIICLWVLDFNTCKTINLNQTGAQAAVKAFMGTEAYCPRLLENPEVHRL</sequence>
<dbReference type="Pfam" id="PF12417">
    <property type="entry name" value="DUF3669"/>
    <property type="match status" value="1"/>
</dbReference>
<keyword evidence="3" id="KW-1185">Reference proteome</keyword>
<dbReference type="OrthoDB" id="2993351at2759"/>
<dbReference type="PANTHER" id="PTHR40780">
    <property type="entry name" value="DUF3669 DOMAIN-CONTAINING PROTEIN"/>
    <property type="match status" value="1"/>
</dbReference>
<accession>A0A6A6DYU7</accession>
<proteinExistence type="predicted"/>
<gene>
    <name evidence="2" type="ORF">K469DRAFT_578637</name>
</gene>
<dbReference type="EMBL" id="ML994636">
    <property type="protein sequence ID" value="KAF2184861.1"/>
    <property type="molecule type" value="Genomic_DNA"/>
</dbReference>
<feature type="non-terminal residue" evidence="2">
    <location>
        <position position="1"/>
    </location>
</feature>
<organism evidence="2 3">
    <name type="scientific">Zopfia rhizophila CBS 207.26</name>
    <dbReference type="NCBI Taxonomy" id="1314779"/>
    <lineage>
        <taxon>Eukaryota</taxon>
        <taxon>Fungi</taxon>
        <taxon>Dikarya</taxon>
        <taxon>Ascomycota</taxon>
        <taxon>Pezizomycotina</taxon>
        <taxon>Dothideomycetes</taxon>
        <taxon>Dothideomycetes incertae sedis</taxon>
        <taxon>Zopfiaceae</taxon>
        <taxon>Zopfia</taxon>
    </lineage>
</organism>
<dbReference type="InterPro" id="IPR022137">
    <property type="entry name" value="Znf_prot_DUF3669"/>
</dbReference>
<reference evidence="2" key="1">
    <citation type="journal article" date="2020" name="Stud. Mycol.">
        <title>101 Dothideomycetes genomes: a test case for predicting lifestyles and emergence of pathogens.</title>
        <authorList>
            <person name="Haridas S."/>
            <person name="Albert R."/>
            <person name="Binder M."/>
            <person name="Bloem J."/>
            <person name="Labutti K."/>
            <person name="Salamov A."/>
            <person name="Andreopoulos B."/>
            <person name="Baker S."/>
            <person name="Barry K."/>
            <person name="Bills G."/>
            <person name="Bluhm B."/>
            <person name="Cannon C."/>
            <person name="Castanera R."/>
            <person name="Culley D."/>
            <person name="Daum C."/>
            <person name="Ezra D."/>
            <person name="Gonzalez J."/>
            <person name="Henrissat B."/>
            <person name="Kuo A."/>
            <person name="Liang C."/>
            <person name="Lipzen A."/>
            <person name="Lutzoni F."/>
            <person name="Magnuson J."/>
            <person name="Mondo S."/>
            <person name="Nolan M."/>
            <person name="Ohm R."/>
            <person name="Pangilinan J."/>
            <person name="Park H.-J."/>
            <person name="Ramirez L."/>
            <person name="Alfaro M."/>
            <person name="Sun H."/>
            <person name="Tritt A."/>
            <person name="Yoshinaga Y."/>
            <person name="Zwiers L.-H."/>
            <person name="Turgeon B."/>
            <person name="Goodwin S."/>
            <person name="Spatafora J."/>
            <person name="Crous P."/>
            <person name="Grigoriev I."/>
        </authorList>
    </citation>
    <scope>NUCLEOTIDE SEQUENCE</scope>
    <source>
        <strain evidence="2">CBS 207.26</strain>
    </source>
</reference>
<dbReference type="PANTHER" id="PTHR40780:SF2">
    <property type="entry name" value="DUF3669 DOMAIN-CONTAINING PROTEIN"/>
    <property type="match status" value="1"/>
</dbReference>
<protein>
    <recommendedName>
        <fullName evidence="1">DUF3669 domain-containing protein</fullName>
    </recommendedName>
</protein>
<dbReference type="AlphaFoldDB" id="A0A6A6DYU7"/>
<evidence type="ECO:0000313" key="2">
    <source>
        <dbReference type="EMBL" id="KAF2184861.1"/>
    </source>
</evidence>
<name>A0A6A6DYU7_9PEZI</name>